<dbReference type="Pfam" id="PF14574">
    <property type="entry name" value="RACo_C_ter"/>
    <property type="match status" value="1"/>
</dbReference>
<dbReference type="InterPro" id="IPR001041">
    <property type="entry name" value="2Fe-2S_ferredoxin-type"/>
</dbReference>
<dbReference type="PANTHER" id="PTHR42895:SF2">
    <property type="entry name" value="IRON-SULFUR CLUSTER PROTEIN"/>
    <property type="match status" value="1"/>
</dbReference>
<dbReference type="InterPro" id="IPR042259">
    <property type="entry name" value="Raco-like_middle_sf"/>
</dbReference>
<proteinExistence type="predicted"/>
<comment type="caution">
    <text evidence="2">The sequence shown here is derived from an EMBL/GenBank/DDBJ whole genome shotgun (WGS) entry which is preliminary data.</text>
</comment>
<dbReference type="AlphaFoldDB" id="A0A6B0Z158"/>
<dbReference type="GO" id="GO:0051536">
    <property type="term" value="F:iron-sulfur cluster binding"/>
    <property type="evidence" value="ECO:0007669"/>
    <property type="project" value="InterPro"/>
</dbReference>
<protein>
    <submittedName>
        <fullName evidence="2">DUF4445 domain-containing protein</fullName>
    </submittedName>
</protein>
<dbReference type="PROSITE" id="PS51085">
    <property type="entry name" value="2FE2S_FER_2"/>
    <property type="match status" value="1"/>
</dbReference>
<dbReference type="Gene3D" id="3.10.20.30">
    <property type="match status" value="1"/>
</dbReference>
<sequence>MTTSAPTGTKKVSIEFRPHDKVTRVPSGMTIFNAANWIGLPIDSTCGAKGTCGKCKVRILHGNNGATAADRRIFTEEELADGWRLSCRSEANSDVVCHVPRLMGNPKAALMGFARHVILNANVYKIPLTLTPPSLEDQRSDYSRIREALEPEGYAIEASLNLLRNLPGVLRRSQWQVTAVVVGNELVSVEEGDTSNRAYGLAFDIGTTTVVGMLIDLNSGAPVAVRSTLNGQAVQGADVISRISYTMLNEDGLSELNEVILRTLNNLIAQLLDEGQVSPHEVYEVVTAGNATMQHLFLGVDPEAIGLEPFIPVVEDMVQASAQEVGLEILPQAQVHCLPYLGAYVGADLVAGLLATGLAQNEGVRLLVDVGTNGEIILGSAARTVATAAPAGPAFEGAQIQDGMRASEGAIEAVTITQAGIDLQVIGDVPPIGLCGSGLLDAVAQLRLSGLMLPSGRFVKANEAYEMVAPELARRIITDEEGRRSFVLAWPEESGGDKAIVLTQRDVRELQFAKGSIAGGIDVVMQELGIENEDLVEIFLAGSFGSYINPQSARIIGLVPPVPVERIKAVGNAAGEGAKIALLSFRERMVARSLPEIVEYHELSGRGDFNDSFLAVLQFPELDTIGLESTAVADAV</sequence>
<dbReference type="PANTHER" id="PTHR42895">
    <property type="entry name" value="IRON-SULFUR CLUSTER-BINDING PROTEIN-RELATED"/>
    <property type="match status" value="1"/>
</dbReference>
<feature type="domain" description="2Fe-2S ferredoxin-type" evidence="1">
    <location>
        <begin position="10"/>
        <end position="103"/>
    </location>
</feature>
<dbReference type="InterPro" id="IPR041414">
    <property type="entry name" value="Raco-like_middle"/>
</dbReference>
<dbReference type="Pfam" id="PF17650">
    <property type="entry name" value="RACo_linker"/>
    <property type="match status" value="1"/>
</dbReference>
<dbReference type="CDD" id="cd00207">
    <property type="entry name" value="fer2"/>
    <property type="match status" value="1"/>
</dbReference>
<name>A0A6B0Z158_9CHLR</name>
<dbReference type="InterPro" id="IPR040506">
    <property type="entry name" value="RACo_linker"/>
</dbReference>
<accession>A0A6B0Z158</accession>
<dbReference type="EMBL" id="VXRG01000183">
    <property type="protein sequence ID" value="MXY95999.1"/>
    <property type="molecule type" value="Genomic_DNA"/>
</dbReference>
<dbReference type="Gene3D" id="3.30.420.480">
    <property type="entry name" value="Domain of unknown function (DUF4445)"/>
    <property type="match status" value="1"/>
</dbReference>
<organism evidence="2">
    <name type="scientific">Caldilineaceae bacterium SB0664_bin_27</name>
    <dbReference type="NCBI Taxonomy" id="2605260"/>
    <lineage>
        <taxon>Bacteria</taxon>
        <taxon>Bacillati</taxon>
        <taxon>Chloroflexota</taxon>
        <taxon>Caldilineae</taxon>
        <taxon>Caldilineales</taxon>
        <taxon>Caldilineaceae</taxon>
    </lineage>
</organism>
<reference evidence="2" key="1">
    <citation type="submission" date="2019-09" db="EMBL/GenBank/DDBJ databases">
        <title>Characterisation of the sponge microbiome using genome-centric metagenomics.</title>
        <authorList>
            <person name="Engelberts J.P."/>
            <person name="Robbins S.J."/>
            <person name="De Goeij J.M."/>
            <person name="Aranda M."/>
            <person name="Bell S.C."/>
            <person name="Webster N.S."/>
        </authorList>
    </citation>
    <scope>NUCLEOTIDE SEQUENCE</scope>
    <source>
        <strain evidence="2">SB0664_bin_27</strain>
    </source>
</reference>
<dbReference type="InterPro" id="IPR027980">
    <property type="entry name" value="RACo_C"/>
</dbReference>
<dbReference type="Gene3D" id="3.10.20.880">
    <property type="match status" value="1"/>
</dbReference>
<evidence type="ECO:0000259" key="1">
    <source>
        <dbReference type="PROSITE" id="PS51085"/>
    </source>
</evidence>
<dbReference type="InterPro" id="IPR012675">
    <property type="entry name" value="Beta-grasp_dom_sf"/>
</dbReference>
<dbReference type="Pfam" id="PF17651">
    <property type="entry name" value="Raco_middle"/>
    <property type="match status" value="1"/>
</dbReference>
<dbReference type="SUPFAM" id="SSF54292">
    <property type="entry name" value="2Fe-2S ferredoxin-like"/>
    <property type="match status" value="1"/>
</dbReference>
<dbReference type="Pfam" id="PF00111">
    <property type="entry name" value="Fer2"/>
    <property type="match status" value="1"/>
</dbReference>
<dbReference type="InterPro" id="IPR036010">
    <property type="entry name" value="2Fe-2S_ferredoxin-like_sf"/>
</dbReference>
<gene>
    <name evidence="2" type="ORF">F4Y42_21370</name>
</gene>
<dbReference type="InterPro" id="IPR052911">
    <property type="entry name" value="Corrinoid_activation_enz"/>
</dbReference>
<evidence type="ECO:0000313" key="2">
    <source>
        <dbReference type="EMBL" id="MXY95999.1"/>
    </source>
</evidence>